<feature type="transmembrane region" description="Helical" evidence="8">
    <location>
        <begin position="52"/>
        <end position="76"/>
    </location>
</feature>
<evidence type="ECO:0000313" key="11">
    <source>
        <dbReference type="Proteomes" id="UP000516046"/>
    </source>
</evidence>
<evidence type="ECO:0000259" key="9">
    <source>
        <dbReference type="PROSITE" id="PS50928"/>
    </source>
</evidence>
<dbReference type="PROSITE" id="PS50928">
    <property type="entry name" value="ABC_TM1"/>
    <property type="match status" value="1"/>
</dbReference>
<reference evidence="10 11" key="1">
    <citation type="submission" date="2020-08" db="EMBL/GenBank/DDBJ databases">
        <authorList>
            <person name="Ren C."/>
            <person name="Gu Y."/>
            <person name="Xu Y."/>
        </authorList>
    </citation>
    <scope>NUCLEOTIDE SEQUENCE [LARGE SCALE GENOMIC DNA]</scope>
    <source>
        <strain evidence="10 11">LBM18003</strain>
    </source>
</reference>
<dbReference type="NCBIfam" id="NF008049">
    <property type="entry name" value="PRK10782.1"/>
    <property type="match status" value="1"/>
</dbReference>
<keyword evidence="6 8" id="KW-1133">Transmembrane helix</keyword>
<feature type="transmembrane region" description="Helical" evidence="8">
    <location>
        <begin position="157"/>
        <end position="182"/>
    </location>
</feature>
<evidence type="ECO:0000313" key="10">
    <source>
        <dbReference type="EMBL" id="QNO17261.1"/>
    </source>
</evidence>
<feature type="domain" description="ABC transmembrane type-1" evidence="9">
    <location>
        <begin position="13"/>
        <end position="207"/>
    </location>
</feature>
<protein>
    <submittedName>
        <fullName evidence="10">ABC transporter permease</fullName>
    </submittedName>
</protein>
<evidence type="ECO:0000256" key="8">
    <source>
        <dbReference type="RuleBase" id="RU363032"/>
    </source>
</evidence>
<dbReference type="AlphaFoldDB" id="A0A7G9WEZ9"/>
<dbReference type="PANTHER" id="PTHR30450">
    <property type="entry name" value="ABC TRANSPORTER PERMEASE"/>
    <property type="match status" value="1"/>
</dbReference>
<comment type="subcellular location">
    <subcellularLocation>
        <location evidence="1 8">Cell membrane</location>
        <topology evidence="1 8">Multi-pass membrane protein</topology>
    </subcellularLocation>
</comment>
<dbReference type="InterPro" id="IPR000515">
    <property type="entry name" value="MetI-like"/>
</dbReference>
<keyword evidence="5 8" id="KW-0812">Transmembrane</keyword>
<proteinExistence type="inferred from homology"/>
<gene>
    <name evidence="10" type="ORF">H6X83_09915</name>
</gene>
<sequence length="219" mass="23082">MSSDMLPILGQGILETLQMTLFSTLFAYIIGLPIGVLLVVTAKNGIRQNTAVYRVLDIIVNITRSIPFLILLVAIIPLTRLIVGTTLGSTATIVPLTLCAAPFVARLVESSLSDVDSGVVEAAQSMGCSTWQIVRKVLIPEAVPGLLRNATIAATTILGYSAMAGFVGGGGLGTIATNYGYYRYQTDVMLVTVILIVVIVQVLQSIGLKIAGVSDKRSA</sequence>
<evidence type="ECO:0000256" key="2">
    <source>
        <dbReference type="ARBA" id="ARBA00007069"/>
    </source>
</evidence>
<feature type="transmembrane region" description="Helical" evidence="8">
    <location>
        <begin position="20"/>
        <end position="40"/>
    </location>
</feature>
<dbReference type="SUPFAM" id="SSF161098">
    <property type="entry name" value="MetI-like"/>
    <property type="match status" value="1"/>
</dbReference>
<dbReference type="GO" id="GO:0005886">
    <property type="term" value="C:plasma membrane"/>
    <property type="evidence" value="ECO:0007669"/>
    <property type="project" value="UniProtKB-SubCell"/>
</dbReference>
<name>A0A7G9WEZ9_9FIRM</name>
<feature type="transmembrane region" description="Helical" evidence="8">
    <location>
        <begin position="82"/>
        <end position="105"/>
    </location>
</feature>
<evidence type="ECO:0000256" key="1">
    <source>
        <dbReference type="ARBA" id="ARBA00004651"/>
    </source>
</evidence>
<keyword evidence="7 8" id="KW-0472">Membrane</keyword>
<accession>A0A7G9WEZ9</accession>
<dbReference type="EMBL" id="CP060696">
    <property type="protein sequence ID" value="QNO17261.1"/>
    <property type="molecule type" value="Genomic_DNA"/>
</dbReference>
<evidence type="ECO:0000256" key="7">
    <source>
        <dbReference type="ARBA" id="ARBA00023136"/>
    </source>
</evidence>
<dbReference type="InterPro" id="IPR051322">
    <property type="entry name" value="AA_ABC_Transporter_Permease"/>
</dbReference>
<evidence type="ECO:0000256" key="3">
    <source>
        <dbReference type="ARBA" id="ARBA00022448"/>
    </source>
</evidence>
<organism evidence="10 11">
    <name type="scientific">Caproicibacterium amylolyticum</name>
    <dbReference type="NCBI Taxonomy" id="2766537"/>
    <lineage>
        <taxon>Bacteria</taxon>
        <taxon>Bacillati</taxon>
        <taxon>Bacillota</taxon>
        <taxon>Clostridia</taxon>
        <taxon>Eubacteriales</taxon>
        <taxon>Oscillospiraceae</taxon>
        <taxon>Caproicibacterium</taxon>
    </lineage>
</organism>
<dbReference type="CDD" id="cd06261">
    <property type="entry name" value="TM_PBP2"/>
    <property type="match status" value="1"/>
</dbReference>
<dbReference type="Proteomes" id="UP000516046">
    <property type="component" value="Chromosome"/>
</dbReference>
<dbReference type="PANTHER" id="PTHR30450:SF1">
    <property type="entry name" value="D-METHIONINE TRANSPORT SYSTEM PERMEASE PROTEIN METI-RELATED"/>
    <property type="match status" value="1"/>
</dbReference>
<dbReference type="InterPro" id="IPR035906">
    <property type="entry name" value="MetI-like_sf"/>
</dbReference>
<dbReference type="Pfam" id="PF00528">
    <property type="entry name" value="BPD_transp_1"/>
    <property type="match status" value="1"/>
</dbReference>
<dbReference type="FunFam" id="1.10.3720.10:FF:000002">
    <property type="entry name" value="D-methionine ABC transporter permease MetI"/>
    <property type="match status" value="1"/>
</dbReference>
<feature type="transmembrane region" description="Helical" evidence="8">
    <location>
        <begin position="188"/>
        <end position="208"/>
    </location>
</feature>
<dbReference type="GO" id="GO:0048473">
    <property type="term" value="P:D-methionine transmembrane transport"/>
    <property type="evidence" value="ECO:0007669"/>
    <property type="project" value="TreeGrafter"/>
</dbReference>
<evidence type="ECO:0000256" key="6">
    <source>
        <dbReference type="ARBA" id="ARBA00022989"/>
    </source>
</evidence>
<dbReference type="KEGG" id="caml:H6X83_09915"/>
<keyword evidence="11" id="KW-1185">Reference proteome</keyword>
<keyword evidence="4" id="KW-1003">Cell membrane</keyword>
<dbReference type="RefSeq" id="WP_212506329.1">
    <property type="nucleotide sequence ID" value="NZ_CP060696.1"/>
</dbReference>
<evidence type="ECO:0000256" key="5">
    <source>
        <dbReference type="ARBA" id="ARBA00022692"/>
    </source>
</evidence>
<dbReference type="Gene3D" id="1.10.3720.10">
    <property type="entry name" value="MetI-like"/>
    <property type="match status" value="1"/>
</dbReference>
<evidence type="ECO:0000256" key="4">
    <source>
        <dbReference type="ARBA" id="ARBA00022475"/>
    </source>
</evidence>
<comment type="similarity">
    <text evidence="2">Belongs to the binding-protein-dependent transport system permease family. CysTW subfamily.</text>
</comment>
<keyword evidence="3 8" id="KW-0813">Transport</keyword>